<dbReference type="InterPro" id="IPR000652">
    <property type="entry name" value="Triosephosphate_isomerase"/>
</dbReference>
<dbReference type="GO" id="GO:0019563">
    <property type="term" value="P:glycerol catabolic process"/>
    <property type="evidence" value="ECO:0007669"/>
    <property type="project" value="TreeGrafter"/>
</dbReference>
<dbReference type="HAMAP" id="MF_00147_B">
    <property type="entry name" value="TIM_B"/>
    <property type="match status" value="1"/>
</dbReference>
<dbReference type="InterPro" id="IPR022896">
    <property type="entry name" value="TrioseP_Isoase_bac/euk"/>
</dbReference>
<sequence>MNFNCTDTKSFLESWNNKELNNKEVKTIFCPSFTELNTGVEILQYSDSEIGAQNVFYESNGAYTGEVSCSMLKNIGCQWVIIGHSERRSIFSETDEMVRNKLDQLISEKMNPIVCIGETKIQRENGKTQEILSQQLSIAFENQEDVNLKNTIIAYEPVWAIGTGITATVEMVSDAHKSIRNIFNNNGFNGSNISILYGGSVTDGNATELSELTDVDGFLVGGASLDVDKFYAIYNQL</sequence>
<protein>
    <recommendedName>
        <fullName evidence="2">triose-phosphate isomerase</fullName>
        <ecNumber evidence="2">5.3.1.1</ecNumber>
    </recommendedName>
</protein>
<keyword evidence="4" id="KW-0963">Cytoplasm</keyword>
<dbReference type="FunFam" id="3.20.20.70:FF:000016">
    <property type="entry name" value="Triosephosphate isomerase"/>
    <property type="match status" value="1"/>
</dbReference>
<dbReference type="GO" id="GO:0006096">
    <property type="term" value="P:glycolytic process"/>
    <property type="evidence" value="ECO:0007669"/>
    <property type="project" value="UniProtKB-KW"/>
</dbReference>
<dbReference type="Pfam" id="PF00121">
    <property type="entry name" value="TIM"/>
    <property type="match status" value="1"/>
</dbReference>
<keyword evidence="5" id="KW-0324">Glycolysis</keyword>
<accession>A0A381TUU0</accession>
<dbReference type="InterPro" id="IPR020861">
    <property type="entry name" value="Triosephosphate_isomerase_AS"/>
</dbReference>
<dbReference type="EMBL" id="UINC01005207">
    <property type="protein sequence ID" value="SVA19812.1"/>
    <property type="molecule type" value="Genomic_DNA"/>
</dbReference>
<organism evidence="7">
    <name type="scientific">marine metagenome</name>
    <dbReference type="NCBI Taxonomy" id="408172"/>
    <lineage>
        <taxon>unclassified sequences</taxon>
        <taxon>metagenomes</taxon>
        <taxon>ecological metagenomes</taxon>
    </lineage>
</organism>
<evidence type="ECO:0000256" key="5">
    <source>
        <dbReference type="ARBA" id="ARBA00023152"/>
    </source>
</evidence>
<dbReference type="CDD" id="cd00311">
    <property type="entry name" value="TIM"/>
    <property type="match status" value="1"/>
</dbReference>
<comment type="pathway">
    <text evidence="1">Carbohydrate degradation; glycolysis; D-glyceraldehyde 3-phosphate from glycerone phosphate: step 1/1.</text>
</comment>
<evidence type="ECO:0000256" key="2">
    <source>
        <dbReference type="ARBA" id="ARBA00011940"/>
    </source>
</evidence>
<dbReference type="GO" id="GO:0004807">
    <property type="term" value="F:triose-phosphate isomerase activity"/>
    <property type="evidence" value="ECO:0007669"/>
    <property type="project" value="UniProtKB-EC"/>
</dbReference>
<dbReference type="GO" id="GO:0006094">
    <property type="term" value="P:gluconeogenesis"/>
    <property type="evidence" value="ECO:0007669"/>
    <property type="project" value="UniProtKB-KW"/>
</dbReference>
<dbReference type="EC" id="5.3.1.1" evidence="2"/>
<dbReference type="PROSITE" id="PS00171">
    <property type="entry name" value="TIM_1"/>
    <property type="match status" value="1"/>
</dbReference>
<keyword evidence="3" id="KW-0312">Gluconeogenesis</keyword>
<keyword evidence="6" id="KW-0413">Isomerase</keyword>
<evidence type="ECO:0000256" key="6">
    <source>
        <dbReference type="ARBA" id="ARBA00023235"/>
    </source>
</evidence>
<evidence type="ECO:0000256" key="3">
    <source>
        <dbReference type="ARBA" id="ARBA00022432"/>
    </source>
</evidence>
<dbReference type="GO" id="GO:0046166">
    <property type="term" value="P:glyceraldehyde-3-phosphate biosynthetic process"/>
    <property type="evidence" value="ECO:0007669"/>
    <property type="project" value="TreeGrafter"/>
</dbReference>
<evidence type="ECO:0000256" key="1">
    <source>
        <dbReference type="ARBA" id="ARBA00004680"/>
    </source>
</evidence>
<dbReference type="SUPFAM" id="SSF51351">
    <property type="entry name" value="Triosephosphate isomerase (TIM)"/>
    <property type="match status" value="1"/>
</dbReference>
<dbReference type="PROSITE" id="PS51440">
    <property type="entry name" value="TIM_2"/>
    <property type="match status" value="1"/>
</dbReference>
<gene>
    <name evidence="7" type="ORF">METZ01_LOCUS72666</name>
</gene>
<dbReference type="Gene3D" id="3.20.20.70">
    <property type="entry name" value="Aldolase class I"/>
    <property type="match status" value="1"/>
</dbReference>
<proteinExistence type="inferred from homology"/>
<dbReference type="InterPro" id="IPR035990">
    <property type="entry name" value="TIM_sf"/>
</dbReference>
<dbReference type="InterPro" id="IPR013785">
    <property type="entry name" value="Aldolase_TIM"/>
</dbReference>
<evidence type="ECO:0000313" key="7">
    <source>
        <dbReference type="EMBL" id="SVA19812.1"/>
    </source>
</evidence>
<reference evidence="7" key="1">
    <citation type="submission" date="2018-05" db="EMBL/GenBank/DDBJ databases">
        <authorList>
            <person name="Lanie J.A."/>
            <person name="Ng W.-L."/>
            <person name="Kazmierczak K.M."/>
            <person name="Andrzejewski T.M."/>
            <person name="Davidsen T.M."/>
            <person name="Wayne K.J."/>
            <person name="Tettelin H."/>
            <person name="Glass J.I."/>
            <person name="Rusch D."/>
            <person name="Podicherti R."/>
            <person name="Tsui H.-C.T."/>
            <person name="Winkler M.E."/>
        </authorList>
    </citation>
    <scope>NUCLEOTIDE SEQUENCE</scope>
</reference>
<evidence type="ECO:0000256" key="4">
    <source>
        <dbReference type="ARBA" id="ARBA00022490"/>
    </source>
</evidence>
<dbReference type="PANTHER" id="PTHR21139:SF42">
    <property type="entry name" value="TRIOSEPHOSPHATE ISOMERASE"/>
    <property type="match status" value="1"/>
</dbReference>
<dbReference type="PANTHER" id="PTHR21139">
    <property type="entry name" value="TRIOSEPHOSPHATE ISOMERASE"/>
    <property type="match status" value="1"/>
</dbReference>
<name>A0A381TUU0_9ZZZZ</name>
<dbReference type="NCBIfam" id="TIGR00419">
    <property type="entry name" value="tim"/>
    <property type="match status" value="1"/>
</dbReference>
<dbReference type="GO" id="GO:0005829">
    <property type="term" value="C:cytosol"/>
    <property type="evidence" value="ECO:0007669"/>
    <property type="project" value="TreeGrafter"/>
</dbReference>
<dbReference type="AlphaFoldDB" id="A0A381TUU0"/>